<name>A0A161TSN7_9BACL</name>
<dbReference type="NCBIfam" id="NF037995">
    <property type="entry name" value="TRAP_S1"/>
    <property type="match status" value="1"/>
</dbReference>
<proteinExistence type="inferred from homology"/>
<evidence type="ECO:0000256" key="2">
    <source>
        <dbReference type="ARBA" id="ARBA00022448"/>
    </source>
</evidence>
<comment type="caution">
    <text evidence="4">The sequence shown here is derived from an EMBL/GenBank/DDBJ whole genome shotgun (WGS) entry which is preliminary data.</text>
</comment>
<dbReference type="EMBL" id="LRFC01000001">
    <property type="protein sequence ID" value="KZE69521.1"/>
    <property type="molecule type" value="Genomic_DNA"/>
</dbReference>
<evidence type="ECO:0000256" key="1">
    <source>
        <dbReference type="ARBA" id="ARBA00009023"/>
    </source>
</evidence>
<dbReference type="PIRSF" id="PIRSF006470">
    <property type="entry name" value="DctB"/>
    <property type="match status" value="1"/>
</dbReference>
<accession>A0A161TSN7</accession>
<dbReference type="InterPro" id="IPR004682">
    <property type="entry name" value="TRAP_DctP"/>
</dbReference>
<dbReference type="RefSeq" id="WP_066237413.1">
    <property type="nucleotide sequence ID" value="NZ_LRFC01000001.1"/>
</dbReference>
<protein>
    <submittedName>
        <fullName evidence="4">C4-dicarboxylate ABC transporter</fullName>
    </submittedName>
</protein>
<keyword evidence="2" id="KW-0813">Transport</keyword>
<keyword evidence="3" id="KW-0732">Signal</keyword>
<dbReference type="Gene3D" id="3.40.190.170">
    <property type="entry name" value="Bacterial extracellular solute-binding protein, family 7"/>
    <property type="match status" value="1"/>
</dbReference>
<evidence type="ECO:0000313" key="4">
    <source>
        <dbReference type="EMBL" id="KZE69521.1"/>
    </source>
</evidence>
<dbReference type="GO" id="GO:0055085">
    <property type="term" value="P:transmembrane transport"/>
    <property type="evidence" value="ECO:0007669"/>
    <property type="project" value="InterPro"/>
</dbReference>
<reference evidence="5" key="1">
    <citation type="submission" date="2016-01" db="EMBL/GenBank/DDBJ databases">
        <title>Draft genome of Chromobacterium sp. F49.</title>
        <authorList>
            <person name="Hong K.W."/>
        </authorList>
    </citation>
    <scope>NUCLEOTIDE SEQUENCE [LARGE SCALE GENOMIC DNA]</scope>
    <source>
        <strain evidence="5">P7IIIA</strain>
    </source>
</reference>
<comment type="similarity">
    <text evidence="1">Belongs to the bacterial solute-binding protein 7 family.</text>
</comment>
<dbReference type="InterPro" id="IPR038404">
    <property type="entry name" value="TRAP_DctP_sf"/>
</dbReference>
<dbReference type="OrthoDB" id="9776801at2"/>
<dbReference type="NCBIfam" id="TIGR00787">
    <property type="entry name" value="dctP"/>
    <property type="match status" value="1"/>
</dbReference>
<dbReference type="Proteomes" id="UP000076567">
    <property type="component" value="Unassembled WGS sequence"/>
</dbReference>
<sequence>MKALTGIVLILLAGLAASIWIGFHTKLSEGTLPYDDDQRGISEQVVIKFSHVVAENTPKGLAAQRFADRVNQVSDGNIKVEVIPNGGLYSDQEELEALKRGDIQMIAPATTKLSSFSSKWQVLDLPYMMPTRDSIIEAVNGEIGETLLQSLEENNLKGLTLWTNGFKQLTTNDGPIVQPSDLKGQHLRIMPSHVLKKQFELVGAKAVGLDFNETYRLLESGKLNGEENTISNIYSKKFFDVQSNLTISNHGFLGYAVIMNEDFWSKLTNEQQTVISKALEETTRWNQKQSFEMNDEQLSLIEDNSSIDIHYLTNEEKRKWFERWQPVYLEFEEEIGKELMSKMIQLRNSHKDF</sequence>
<dbReference type="AlphaFoldDB" id="A0A161TSN7"/>
<evidence type="ECO:0000256" key="3">
    <source>
        <dbReference type="ARBA" id="ARBA00022729"/>
    </source>
</evidence>
<dbReference type="PANTHER" id="PTHR33376">
    <property type="match status" value="1"/>
</dbReference>
<organism evidence="4 5">
    <name type="scientific">Fictibacillus phosphorivorans</name>
    <dbReference type="NCBI Taxonomy" id="1221500"/>
    <lineage>
        <taxon>Bacteria</taxon>
        <taxon>Bacillati</taxon>
        <taxon>Bacillota</taxon>
        <taxon>Bacilli</taxon>
        <taxon>Bacillales</taxon>
        <taxon>Fictibacillaceae</taxon>
        <taxon>Fictibacillus</taxon>
    </lineage>
</organism>
<keyword evidence="5" id="KW-1185">Reference proteome</keyword>
<gene>
    <name evidence="4" type="ORF">AWM68_01525</name>
</gene>
<dbReference type="InterPro" id="IPR018389">
    <property type="entry name" value="DctP_fam"/>
</dbReference>
<dbReference type="PANTHER" id="PTHR33376:SF7">
    <property type="entry name" value="C4-DICARBOXYLATE-BINDING PROTEIN DCTB"/>
    <property type="match status" value="1"/>
</dbReference>
<dbReference type="Pfam" id="PF03480">
    <property type="entry name" value="DctP"/>
    <property type="match status" value="1"/>
</dbReference>
<dbReference type="GO" id="GO:0030288">
    <property type="term" value="C:outer membrane-bounded periplasmic space"/>
    <property type="evidence" value="ECO:0007669"/>
    <property type="project" value="InterPro"/>
</dbReference>
<evidence type="ECO:0000313" key="5">
    <source>
        <dbReference type="Proteomes" id="UP000076567"/>
    </source>
</evidence>